<dbReference type="Pfam" id="PF08809">
    <property type="entry name" value="DUF1799"/>
    <property type="match status" value="1"/>
</dbReference>
<dbReference type="RefSeq" id="WP_376850645.1">
    <property type="nucleotide sequence ID" value="NZ_JBHSMF010000006.1"/>
</dbReference>
<organism evidence="1 2">
    <name type="scientific">Caenimonas terrae</name>
    <dbReference type="NCBI Taxonomy" id="696074"/>
    <lineage>
        <taxon>Bacteria</taxon>
        <taxon>Pseudomonadati</taxon>
        <taxon>Pseudomonadota</taxon>
        <taxon>Betaproteobacteria</taxon>
        <taxon>Burkholderiales</taxon>
        <taxon>Comamonadaceae</taxon>
        <taxon>Caenimonas</taxon>
    </lineage>
</organism>
<sequence>MRQGSGGQGKKLREAARLWALGELATPDQQDRTNAHVDEALAAFGLYLEAPVSETLEPFYLWPEHLAAFNFFLELGTQWRVGMDGATGLDYAAVIAHLRMAGNESAETYHEIRALEAGALAAYREMRDRR</sequence>
<dbReference type="Proteomes" id="UP001596037">
    <property type="component" value="Unassembled WGS sequence"/>
</dbReference>
<proteinExistence type="predicted"/>
<dbReference type="InterPro" id="IPR014915">
    <property type="entry name" value="Phage_TLS_TfmB"/>
</dbReference>
<gene>
    <name evidence="1" type="ORF">ACFPOE_11355</name>
</gene>
<dbReference type="EMBL" id="JBHSMF010000006">
    <property type="protein sequence ID" value="MFC5498133.1"/>
    <property type="molecule type" value="Genomic_DNA"/>
</dbReference>
<protein>
    <submittedName>
        <fullName evidence="1">DUF1799 domain-containing protein</fullName>
    </submittedName>
</protein>
<reference evidence="2" key="1">
    <citation type="journal article" date="2019" name="Int. J. Syst. Evol. Microbiol.">
        <title>The Global Catalogue of Microorganisms (GCM) 10K type strain sequencing project: providing services to taxonomists for standard genome sequencing and annotation.</title>
        <authorList>
            <consortium name="The Broad Institute Genomics Platform"/>
            <consortium name="The Broad Institute Genome Sequencing Center for Infectious Disease"/>
            <person name="Wu L."/>
            <person name="Ma J."/>
        </authorList>
    </citation>
    <scope>NUCLEOTIDE SEQUENCE [LARGE SCALE GENOMIC DNA]</scope>
    <source>
        <strain evidence="2">CCUG 57401</strain>
    </source>
</reference>
<keyword evidence="2" id="KW-1185">Reference proteome</keyword>
<name>A0ABW0NEZ1_9BURK</name>
<accession>A0ABW0NEZ1</accession>
<comment type="caution">
    <text evidence="1">The sequence shown here is derived from an EMBL/GenBank/DDBJ whole genome shotgun (WGS) entry which is preliminary data.</text>
</comment>
<evidence type="ECO:0000313" key="2">
    <source>
        <dbReference type="Proteomes" id="UP001596037"/>
    </source>
</evidence>
<evidence type="ECO:0000313" key="1">
    <source>
        <dbReference type="EMBL" id="MFC5498133.1"/>
    </source>
</evidence>